<evidence type="ECO:0000256" key="1">
    <source>
        <dbReference type="SAM" id="Phobius"/>
    </source>
</evidence>
<sequence>MITTTSVSTIDGLRYLYDTFNMPLGFLVLGSIPVSVLLIMEKLRETFLLIEVLISLSVLLWSVALPAVTKCMELLIFAPCVITIMLDLLTLIIGYETVKRSSKVSIILLGIAGGITVLGIILLIALRLAHLNRIAVLLSGMFLAFAVPIVDEMVDID</sequence>
<protein>
    <submittedName>
        <fullName evidence="3">Uncharacterized protein</fullName>
    </submittedName>
</protein>
<evidence type="ECO:0000313" key="2">
    <source>
        <dbReference type="Proteomes" id="UP000050795"/>
    </source>
</evidence>
<evidence type="ECO:0000313" key="3">
    <source>
        <dbReference type="WBParaSite" id="TREG1_31730.3"/>
    </source>
</evidence>
<feature type="transmembrane region" description="Helical" evidence="1">
    <location>
        <begin position="106"/>
        <end position="128"/>
    </location>
</feature>
<feature type="transmembrane region" description="Helical" evidence="1">
    <location>
        <begin position="47"/>
        <end position="68"/>
    </location>
</feature>
<feature type="transmembrane region" description="Helical" evidence="1">
    <location>
        <begin position="74"/>
        <end position="94"/>
    </location>
</feature>
<keyword evidence="1" id="KW-0472">Membrane</keyword>
<reference evidence="3" key="2">
    <citation type="submission" date="2023-11" db="UniProtKB">
        <authorList>
            <consortium name="WormBaseParasite"/>
        </authorList>
    </citation>
    <scope>IDENTIFICATION</scope>
</reference>
<accession>A0AA85JN46</accession>
<reference evidence="2" key="1">
    <citation type="submission" date="2022-06" db="EMBL/GenBank/DDBJ databases">
        <authorList>
            <person name="Berger JAMES D."/>
            <person name="Berger JAMES D."/>
        </authorList>
    </citation>
    <scope>NUCLEOTIDE SEQUENCE [LARGE SCALE GENOMIC DNA]</scope>
</reference>
<dbReference type="AlphaFoldDB" id="A0AA85JN46"/>
<feature type="transmembrane region" description="Helical" evidence="1">
    <location>
        <begin position="134"/>
        <end position="154"/>
    </location>
</feature>
<dbReference type="Proteomes" id="UP000050795">
    <property type="component" value="Unassembled WGS sequence"/>
</dbReference>
<keyword evidence="1" id="KW-1133">Transmembrane helix</keyword>
<keyword evidence="2" id="KW-1185">Reference proteome</keyword>
<feature type="transmembrane region" description="Helical" evidence="1">
    <location>
        <begin position="20"/>
        <end position="40"/>
    </location>
</feature>
<name>A0AA85JN46_TRIRE</name>
<proteinExistence type="predicted"/>
<dbReference type="WBParaSite" id="TREG1_31730.3">
    <property type="protein sequence ID" value="TREG1_31730.3"/>
    <property type="gene ID" value="TREG1_31730"/>
</dbReference>
<organism evidence="2 3">
    <name type="scientific">Trichobilharzia regenti</name>
    <name type="common">Nasal bird schistosome</name>
    <dbReference type="NCBI Taxonomy" id="157069"/>
    <lineage>
        <taxon>Eukaryota</taxon>
        <taxon>Metazoa</taxon>
        <taxon>Spiralia</taxon>
        <taxon>Lophotrochozoa</taxon>
        <taxon>Platyhelminthes</taxon>
        <taxon>Trematoda</taxon>
        <taxon>Digenea</taxon>
        <taxon>Strigeidida</taxon>
        <taxon>Schistosomatoidea</taxon>
        <taxon>Schistosomatidae</taxon>
        <taxon>Trichobilharzia</taxon>
    </lineage>
</organism>
<keyword evidence="1" id="KW-0812">Transmembrane</keyword>